<evidence type="ECO:0000256" key="3">
    <source>
        <dbReference type="ARBA" id="ARBA00023125"/>
    </source>
</evidence>
<organism evidence="6 7">
    <name type="scientific">Pseudomonas batumici</name>
    <dbReference type="NCBI Taxonomy" id="226910"/>
    <lineage>
        <taxon>Bacteria</taxon>
        <taxon>Pseudomonadati</taxon>
        <taxon>Pseudomonadota</taxon>
        <taxon>Gammaproteobacteria</taxon>
        <taxon>Pseudomonadales</taxon>
        <taxon>Pseudomonadaceae</taxon>
        <taxon>Pseudomonas</taxon>
    </lineage>
</organism>
<dbReference type="InterPro" id="IPR010998">
    <property type="entry name" value="Integrase_recombinase_N"/>
</dbReference>
<evidence type="ECO:0000256" key="1">
    <source>
        <dbReference type="ARBA" id="ARBA00008857"/>
    </source>
</evidence>
<dbReference type="Pfam" id="PF22022">
    <property type="entry name" value="Phage_int_M"/>
    <property type="match status" value="1"/>
</dbReference>
<gene>
    <name evidence="6" type="ORF">UCMB321_3212</name>
</gene>
<dbReference type="PANTHER" id="PTHR30629">
    <property type="entry name" value="PROPHAGE INTEGRASE"/>
    <property type="match status" value="1"/>
</dbReference>
<dbReference type="PATRIC" id="fig|226910.6.peg.3200"/>
<reference evidence="6 7" key="1">
    <citation type="submission" date="2015-01" db="EMBL/GenBank/DDBJ databases">
        <title>Complete genome of Pseudomonas batumici UCM B-321 producer of the batumin antibiotic with strong antistaphilococcal and potential anticancer activity.</title>
        <authorList>
            <person name="Klochko V.V."/>
            <person name="Zelena L.B."/>
            <person name="Elena K.A."/>
            <person name="Reva O.N."/>
        </authorList>
    </citation>
    <scope>NUCLEOTIDE SEQUENCE [LARGE SCALE GENOMIC DNA]</scope>
    <source>
        <strain evidence="6 7">UCM B-321</strain>
    </source>
</reference>
<dbReference type="PANTHER" id="PTHR30629:SF2">
    <property type="entry name" value="PROPHAGE INTEGRASE INTS-RELATED"/>
    <property type="match status" value="1"/>
</dbReference>
<protein>
    <submittedName>
        <fullName evidence="6">Integrase</fullName>
    </submittedName>
</protein>
<evidence type="ECO:0000313" key="6">
    <source>
        <dbReference type="EMBL" id="KIH83022.1"/>
    </source>
</evidence>
<dbReference type="InterPro" id="IPR011010">
    <property type="entry name" value="DNA_brk_join_enz"/>
</dbReference>
<evidence type="ECO:0000313" key="7">
    <source>
        <dbReference type="Proteomes" id="UP000031535"/>
    </source>
</evidence>
<dbReference type="Gene3D" id="3.30.160.390">
    <property type="entry name" value="Integrase, DNA-binding domain"/>
    <property type="match status" value="1"/>
</dbReference>
<keyword evidence="3" id="KW-0238">DNA-binding</keyword>
<dbReference type="InterPro" id="IPR050808">
    <property type="entry name" value="Phage_Integrase"/>
</dbReference>
<keyword evidence="2" id="KW-0229">DNA integration</keyword>
<feature type="domain" description="Phage integrase central" evidence="5">
    <location>
        <begin position="49"/>
        <end position="144"/>
    </location>
</feature>
<dbReference type="Pfam" id="PF13356">
    <property type="entry name" value="Arm-DNA-bind_3"/>
    <property type="match status" value="1"/>
</dbReference>
<keyword evidence="7" id="KW-1185">Reference proteome</keyword>
<dbReference type="AlphaFoldDB" id="A0A0C2IDF4"/>
<evidence type="ECO:0000256" key="2">
    <source>
        <dbReference type="ARBA" id="ARBA00022908"/>
    </source>
</evidence>
<dbReference type="InterPro" id="IPR053876">
    <property type="entry name" value="Phage_int_M"/>
</dbReference>
<comment type="caution">
    <text evidence="6">The sequence shown here is derived from an EMBL/GenBank/DDBJ whole genome shotgun (WGS) entry which is preliminary data.</text>
</comment>
<sequence>MSLGPYPEISLKDARELREEARSLVVKGIDPRLHRRKQLDYDAELSNAFEAVFARWRAFKAKRLSMGRQCTLVQIDRFFQKDILPGLGKLLVPEIQRADLLMTIRRIEKRNALSTAGKCRGWLKEMFRFAIAEGLLDYNPASDCPDH</sequence>
<evidence type="ECO:0000259" key="5">
    <source>
        <dbReference type="Pfam" id="PF22022"/>
    </source>
</evidence>
<accession>A0A0C2IDF4</accession>
<dbReference type="STRING" id="226910.UCMB321_3212"/>
<dbReference type="GO" id="GO:0003677">
    <property type="term" value="F:DNA binding"/>
    <property type="evidence" value="ECO:0007669"/>
    <property type="project" value="UniProtKB-KW"/>
</dbReference>
<evidence type="ECO:0000259" key="4">
    <source>
        <dbReference type="Pfam" id="PF13356"/>
    </source>
</evidence>
<proteinExistence type="inferred from homology"/>
<dbReference type="SUPFAM" id="SSF56349">
    <property type="entry name" value="DNA breaking-rejoining enzymes"/>
    <property type="match status" value="1"/>
</dbReference>
<name>A0A0C2IDF4_9PSED</name>
<dbReference type="GO" id="GO:0015074">
    <property type="term" value="P:DNA integration"/>
    <property type="evidence" value="ECO:0007669"/>
    <property type="project" value="UniProtKB-KW"/>
</dbReference>
<dbReference type="Proteomes" id="UP000031535">
    <property type="component" value="Unassembled WGS sequence"/>
</dbReference>
<comment type="similarity">
    <text evidence="1">Belongs to the 'phage' integrase family.</text>
</comment>
<feature type="domain" description="Integrase DNA-binding" evidence="4">
    <location>
        <begin position="1"/>
        <end position="38"/>
    </location>
</feature>
<dbReference type="InterPro" id="IPR038488">
    <property type="entry name" value="Integrase_DNA-bd_sf"/>
</dbReference>
<dbReference type="EMBL" id="JXDG01000041">
    <property type="protein sequence ID" value="KIH83022.1"/>
    <property type="molecule type" value="Genomic_DNA"/>
</dbReference>
<dbReference type="InterPro" id="IPR025166">
    <property type="entry name" value="Integrase_DNA_bind_dom"/>
</dbReference>
<dbReference type="Gene3D" id="1.10.150.130">
    <property type="match status" value="1"/>
</dbReference>